<evidence type="ECO:0000259" key="1">
    <source>
        <dbReference type="Pfam" id="PF06985"/>
    </source>
</evidence>
<evidence type="ECO:0000313" key="2">
    <source>
        <dbReference type="EMBL" id="KAF6810082.1"/>
    </source>
</evidence>
<reference evidence="2" key="1">
    <citation type="journal article" date="2020" name="Phytopathology">
        <title>Genome Sequence Resources of Colletotrichum truncatum, C. plurivorum, C. musicola, and C. sojae: Four Species Pathogenic to Soybean (Glycine max).</title>
        <authorList>
            <person name="Rogerio F."/>
            <person name="Boufleur T.R."/>
            <person name="Ciampi-Guillardi M."/>
            <person name="Sukno S.A."/>
            <person name="Thon M.R."/>
            <person name="Massola Junior N.S."/>
            <person name="Baroncelli R."/>
        </authorList>
    </citation>
    <scope>NUCLEOTIDE SEQUENCE</scope>
    <source>
        <strain evidence="2">LFN0074</strain>
    </source>
</reference>
<name>A0A8H6JBU0_9PEZI</name>
<dbReference type="PANTHER" id="PTHR24148:SF80">
    <property type="entry name" value="HETEROKARYON INCOMPATIBILITY DOMAIN-CONTAINING PROTEIN"/>
    <property type="match status" value="1"/>
</dbReference>
<evidence type="ECO:0000313" key="3">
    <source>
        <dbReference type="Proteomes" id="UP000639643"/>
    </source>
</evidence>
<dbReference type="AlphaFoldDB" id="A0A8H6JBU0"/>
<dbReference type="OrthoDB" id="3548654at2759"/>
<accession>A0A8H6JBU0</accession>
<dbReference type="Pfam" id="PF06985">
    <property type="entry name" value="HET"/>
    <property type="match status" value="1"/>
</dbReference>
<dbReference type="PANTHER" id="PTHR24148">
    <property type="entry name" value="ANKYRIN REPEAT DOMAIN-CONTAINING PROTEIN 39 HOMOLOG-RELATED"/>
    <property type="match status" value="1"/>
</dbReference>
<protein>
    <submittedName>
        <fullName evidence="2">Heterokaryon incompatibility</fullName>
    </submittedName>
</protein>
<dbReference type="InterPro" id="IPR052895">
    <property type="entry name" value="HetReg/Transcr_Mod"/>
</dbReference>
<organism evidence="2 3">
    <name type="scientific">Colletotrichum musicola</name>
    <dbReference type="NCBI Taxonomy" id="2175873"/>
    <lineage>
        <taxon>Eukaryota</taxon>
        <taxon>Fungi</taxon>
        <taxon>Dikarya</taxon>
        <taxon>Ascomycota</taxon>
        <taxon>Pezizomycotina</taxon>
        <taxon>Sordariomycetes</taxon>
        <taxon>Hypocreomycetidae</taxon>
        <taxon>Glomerellales</taxon>
        <taxon>Glomerellaceae</taxon>
        <taxon>Colletotrichum</taxon>
        <taxon>Colletotrichum orchidearum species complex</taxon>
    </lineage>
</organism>
<dbReference type="InterPro" id="IPR010730">
    <property type="entry name" value="HET"/>
</dbReference>
<comment type="caution">
    <text evidence="2">The sequence shown here is derived from an EMBL/GenBank/DDBJ whole genome shotgun (WGS) entry which is preliminary data.</text>
</comment>
<gene>
    <name evidence="2" type="ORF">CMUS01_13539</name>
</gene>
<proteinExistence type="predicted"/>
<sequence>MADDVSDFFQDTGAKEYWTDYDIRTELKLASISEPDEYSEDTRELIRKWASTKTIPARPTVSGKLYQPIVDLFEIRVLEIKPGAFGDNLRGSLHHCSVEFVHERPHSSIPDTRCSLSMDDLTTQVPYTALSYTWGPPQFDADFECDGHGMKITRSLEAALRRFRKEDRSVVMWIDQICIDQENNKEKEQQIPLMSRIYRHSENTAIWLGEETEGSKAAVELLEDVNVRLQFTGEEAIDPGEFERLQLPGPKSQTWKDLWDFLSRPWFTRLWIIQEVKLSRDPWIVCGNSLMTWGNLSSSCNQLTTTEISRWLQAEVSARGRDVCQLAWELDQLHGTLFALMVQTRYAQCYDARDKVYGLLGITDETHRAAVKVSYADKFPKSRLYHSIVVHHLSLDSRSWSLTEVLCSVDHDFSELPSWVPDFSKPRQTVAFGYATSSQGIYKAYGRFEPVMLKIDAVVDSQNDKELHVRGFFFDTIVKLSNVFEEPDITYINPSTENQTLLQVWEFVKQMEICPGSHTLFSAFWHTLVAGKDGLGRLKCPETFAEIASLLLDASTGLEPSLSEQTYTPRQKRPPGRGRLELSKLEERKPKSPGEVFQDFQTAMKNALKNRKLGVTKNGYLGLFPAHTEIGDVVHIFDGCNVPFALREAKEGKFRLVGECYACGIMDGEAVEPDTTLKDLVLV</sequence>
<dbReference type="Pfam" id="PF26639">
    <property type="entry name" value="Het-6_barrel"/>
    <property type="match status" value="1"/>
</dbReference>
<dbReference type="EMBL" id="WIGM01000866">
    <property type="protein sequence ID" value="KAF6810082.1"/>
    <property type="molecule type" value="Genomic_DNA"/>
</dbReference>
<feature type="domain" description="Heterokaryon incompatibility" evidence="1">
    <location>
        <begin position="127"/>
        <end position="275"/>
    </location>
</feature>
<keyword evidence="3" id="KW-1185">Reference proteome</keyword>
<dbReference type="Proteomes" id="UP000639643">
    <property type="component" value="Unassembled WGS sequence"/>
</dbReference>